<name>A0ABU8VVC2_9BURK</name>
<dbReference type="EMBL" id="JBBKZV010000002">
    <property type="protein sequence ID" value="MEJ8821179.1"/>
    <property type="molecule type" value="Genomic_DNA"/>
</dbReference>
<comment type="caution">
    <text evidence="2">The sequence shown here is derived from an EMBL/GenBank/DDBJ whole genome shotgun (WGS) entry which is preliminary data.</text>
</comment>
<keyword evidence="3" id="KW-1185">Reference proteome</keyword>
<evidence type="ECO:0000256" key="1">
    <source>
        <dbReference type="SAM" id="MobiDB-lite"/>
    </source>
</evidence>
<sequence>MGVGVSVDVEEELTPGAAQRNEPSAIQMDSIETNRLPREMPSF</sequence>
<evidence type="ECO:0000313" key="2">
    <source>
        <dbReference type="EMBL" id="MEJ8821179.1"/>
    </source>
</evidence>
<gene>
    <name evidence="2" type="ORF">WKW80_03890</name>
</gene>
<proteinExistence type="predicted"/>
<protein>
    <submittedName>
        <fullName evidence="2">Uncharacterized protein</fullName>
    </submittedName>
</protein>
<reference evidence="2 3" key="1">
    <citation type="submission" date="2024-03" db="EMBL/GenBank/DDBJ databases">
        <title>Novel species of the genus Variovorax.</title>
        <authorList>
            <person name="Liu Q."/>
            <person name="Xin Y.-H."/>
        </authorList>
    </citation>
    <scope>NUCLEOTIDE SEQUENCE [LARGE SCALE GENOMIC DNA]</scope>
    <source>
        <strain evidence="2 3">KACC 18501</strain>
    </source>
</reference>
<dbReference type="Proteomes" id="UP001363010">
    <property type="component" value="Unassembled WGS sequence"/>
</dbReference>
<evidence type="ECO:0000313" key="3">
    <source>
        <dbReference type="Proteomes" id="UP001363010"/>
    </source>
</evidence>
<feature type="region of interest" description="Disordered" evidence="1">
    <location>
        <begin position="1"/>
        <end position="43"/>
    </location>
</feature>
<accession>A0ABU8VVC2</accession>
<dbReference type="RefSeq" id="WP_340362239.1">
    <property type="nucleotide sequence ID" value="NZ_JBBKZV010000002.1"/>
</dbReference>
<organism evidence="2 3">
    <name type="scientific">Variovorax humicola</name>
    <dbReference type="NCBI Taxonomy" id="1769758"/>
    <lineage>
        <taxon>Bacteria</taxon>
        <taxon>Pseudomonadati</taxon>
        <taxon>Pseudomonadota</taxon>
        <taxon>Betaproteobacteria</taxon>
        <taxon>Burkholderiales</taxon>
        <taxon>Comamonadaceae</taxon>
        <taxon>Variovorax</taxon>
    </lineage>
</organism>